<protein>
    <submittedName>
        <fullName evidence="2">Uncharacterized protein</fullName>
    </submittedName>
</protein>
<dbReference type="AlphaFoldDB" id="R0LI69"/>
<organism evidence="2 3">
    <name type="scientific">Anas platyrhynchos</name>
    <name type="common">Mallard</name>
    <name type="synonym">Anas boschas</name>
    <dbReference type="NCBI Taxonomy" id="8839"/>
    <lineage>
        <taxon>Eukaryota</taxon>
        <taxon>Metazoa</taxon>
        <taxon>Chordata</taxon>
        <taxon>Craniata</taxon>
        <taxon>Vertebrata</taxon>
        <taxon>Euteleostomi</taxon>
        <taxon>Archelosauria</taxon>
        <taxon>Archosauria</taxon>
        <taxon>Dinosauria</taxon>
        <taxon>Saurischia</taxon>
        <taxon>Theropoda</taxon>
        <taxon>Coelurosauria</taxon>
        <taxon>Aves</taxon>
        <taxon>Neognathae</taxon>
        <taxon>Galloanserae</taxon>
        <taxon>Anseriformes</taxon>
        <taxon>Anatidae</taxon>
        <taxon>Anatinae</taxon>
        <taxon>Anas</taxon>
    </lineage>
</organism>
<dbReference type="EMBL" id="KB743240">
    <property type="protein sequence ID" value="EOB00073.1"/>
    <property type="molecule type" value="Genomic_DNA"/>
</dbReference>
<sequence>MTGQTDTLDDRHEYRWESLDLIPVSQPRRRRLSCTSLTVTFDRNESQEHRKTSVTRTPIRPSPGLSAGKVRIKGILLEKQVTTQTESADTSGILYFLLPPELSPDNAVCSYQLPVLGLWNCCILFSFCSVTKQIPPASENYKCVRLSVMQEENIRDS</sequence>
<reference evidence="3" key="1">
    <citation type="journal article" date="2013" name="Nat. Genet.">
        <title>The duck genome and transcriptome provide insight into an avian influenza virus reservoir species.</title>
        <authorList>
            <person name="Huang Y."/>
            <person name="Li Y."/>
            <person name="Burt D.W."/>
            <person name="Chen H."/>
            <person name="Zhang Y."/>
            <person name="Qian W."/>
            <person name="Kim H."/>
            <person name="Gan S."/>
            <person name="Zhao Y."/>
            <person name="Li J."/>
            <person name="Yi K."/>
            <person name="Feng H."/>
            <person name="Zhu P."/>
            <person name="Li B."/>
            <person name="Liu Q."/>
            <person name="Fairley S."/>
            <person name="Magor K.E."/>
            <person name="Du Z."/>
            <person name="Hu X."/>
            <person name="Goodman L."/>
            <person name="Tafer H."/>
            <person name="Vignal A."/>
            <person name="Lee T."/>
            <person name="Kim K.W."/>
            <person name="Sheng Z."/>
            <person name="An Y."/>
            <person name="Searle S."/>
            <person name="Herrero J."/>
            <person name="Groenen M.A."/>
            <person name="Crooijmans R.P."/>
            <person name="Faraut T."/>
            <person name="Cai Q."/>
            <person name="Webster R.G."/>
            <person name="Aldridge J.R."/>
            <person name="Warren W.C."/>
            <person name="Bartschat S."/>
            <person name="Kehr S."/>
            <person name="Marz M."/>
            <person name="Stadler P.F."/>
            <person name="Smith J."/>
            <person name="Kraus R.H."/>
            <person name="Zhao Y."/>
            <person name="Ren L."/>
            <person name="Fei J."/>
            <person name="Morisson M."/>
            <person name="Kaiser P."/>
            <person name="Griffin D.K."/>
            <person name="Rao M."/>
            <person name="Pitel F."/>
            <person name="Wang J."/>
            <person name="Li N."/>
        </authorList>
    </citation>
    <scope>NUCLEOTIDE SEQUENCE [LARGE SCALE GENOMIC DNA]</scope>
</reference>
<evidence type="ECO:0000313" key="2">
    <source>
        <dbReference type="EMBL" id="EOB00073.1"/>
    </source>
</evidence>
<dbReference type="Proteomes" id="UP000296049">
    <property type="component" value="Unassembled WGS sequence"/>
</dbReference>
<gene>
    <name evidence="2" type="ORF">Anapl_12538</name>
</gene>
<feature type="region of interest" description="Disordered" evidence="1">
    <location>
        <begin position="44"/>
        <end position="63"/>
    </location>
</feature>
<evidence type="ECO:0000256" key="1">
    <source>
        <dbReference type="SAM" id="MobiDB-lite"/>
    </source>
</evidence>
<accession>R0LI69</accession>
<evidence type="ECO:0000313" key="3">
    <source>
        <dbReference type="Proteomes" id="UP000296049"/>
    </source>
</evidence>
<name>R0LI69_ANAPL</name>
<proteinExistence type="predicted"/>
<keyword evidence="3" id="KW-1185">Reference proteome</keyword>